<gene>
    <name evidence="8" type="ORF">EDC03_3225</name>
</gene>
<dbReference type="Proteomes" id="UP000276232">
    <property type="component" value="Unassembled WGS sequence"/>
</dbReference>
<evidence type="ECO:0000313" key="9">
    <source>
        <dbReference type="Proteomes" id="UP000276232"/>
    </source>
</evidence>
<feature type="transmembrane region" description="Helical" evidence="7">
    <location>
        <begin position="61"/>
        <end position="89"/>
    </location>
</feature>
<proteinExistence type="inferred from homology"/>
<evidence type="ECO:0000313" key="8">
    <source>
        <dbReference type="EMBL" id="ROP26755.1"/>
    </source>
</evidence>
<dbReference type="Pfam" id="PF13440">
    <property type="entry name" value="Polysacc_synt_3"/>
    <property type="match status" value="1"/>
</dbReference>
<dbReference type="OrthoDB" id="9770347at2"/>
<feature type="transmembrane region" description="Helical" evidence="7">
    <location>
        <begin position="95"/>
        <end position="115"/>
    </location>
</feature>
<feature type="transmembrane region" description="Helical" evidence="7">
    <location>
        <begin position="150"/>
        <end position="172"/>
    </location>
</feature>
<reference evidence="8 9" key="1">
    <citation type="journal article" date="2015" name="Stand. Genomic Sci.">
        <title>Genomic Encyclopedia of Bacterial and Archaeal Type Strains, Phase III: the genomes of soil and plant-associated and newly described type strains.</title>
        <authorList>
            <person name="Whitman W.B."/>
            <person name="Woyke T."/>
            <person name="Klenk H.P."/>
            <person name="Zhou Y."/>
            <person name="Lilburn T.G."/>
            <person name="Beck B.J."/>
            <person name="De Vos P."/>
            <person name="Vandamme P."/>
            <person name="Eisen J.A."/>
            <person name="Garrity G."/>
            <person name="Hugenholtz P."/>
            <person name="Kyrpides N.C."/>
        </authorList>
    </citation>
    <scope>NUCLEOTIDE SEQUENCE [LARGE SCALE GENOMIC DNA]</scope>
    <source>
        <strain evidence="8 9">CECT 7306</strain>
    </source>
</reference>
<feature type="transmembrane region" description="Helical" evidence="7">
    <location>
        <begin position="424"/>
        <end position="444"/>
    </location>
</feature>
<sequence length="462" mass="49191">MGSLAIQTAAGLVLARLLFPADFGLLASVYVVTGLTVLFFDLGLSGALVRSRNLTEELKATAFWLNALGGLVFLGLLTALGPLVAGFYGDDRLRWLLPLAGLPFAVGLQVVHSALLQRRFAFRALASTELVAAVVGNTLAIVAAAGGAGYFALVVGPPVQALLLTAMQWRLVRWRPRSFIRIAAVRELWGFSGGLLGYAVVDYGVRSLDVLLLGRFYGPTDVGLYNRAHSLMVLPVQQLNSVLGRVMLPTLSGLGDDLRRVGSAYLQAMRLTLFVALPTLVGMAATAPALINTLWGPRWLDSTVAFQLLCLAGAARVLTGGTGWIYQSQNRTPLMFRMGVLTGVVVAAGTVIGLPHGLVGVAAGVTVATWLTVPFNLLVPSRLVGLPAMAVLRSNAATMLCTALMGVCVWAVPVVSPLRETAVLTLLLQVLAGLLVYAAMGLLLQRPLLRQLVSLLRRRRRR</sequence>
<feature type="transmembrane region" description="Helical" evidence="7">
    <location>
        <begin position="391"/>
        <end position="412"/>
    </location>
</feature>
<keyword evidence="6 7" id="KW-0472">Membrane</keyword>
<feature type="transmembrane region" description="Helical" evidence="7">
    <location>
        <begin position="334"/>
        <end position="352"/>
    </location>
</feature>
<evidence type="ECO:0000256" key="4">
    <source>
        <dbReference type="ARBA" id="ARBA00022692"/>
    </source>
</evidence>
<dbReference type="AlphaFoldDB" id="A0A3N1G935"/>
<dbReference type="RefSeq" id="WP_158674340.1">
    <property type="nucleotide sequence ID" value="NZ_RJKN01000010.1"/>
</dbReference>
<protein>
    <submittedName>
        <fullName evidence="8">PST family polysaccharide transporter</fullName>
    </submittedName>
</protein>
<dbReference type="InParanoid" id="A0A3N1G935"/>
<feature type="transmembrane region" description="Helical" evidence="7">
    <location>
        <begin position="268"/>
        <end position="291"/>
    </location>
</feature>
<keyword evidence="9" id="KW-1185">Reference proteome</keyword>
<evidence type="ECO:0000256" key="2">
    <source>
        <dbReference type="ARBA" id="ARBA00007430"/>
    </source>
</evidence>
<keyword evidence="3" id="KW-1003">Cell membrane</keyword>
<organism evidence="8 9">
    <name type="scientific">Pseudokineococcus lusitanus</name>
    <dbReference type="NCBI Taxonomy" id="763993"/>
    <lineage>
        <taxon>Bacteria</taxon>
        <taxon>Bacillati</taxon>
        <taxon>Actinomycetota</taxon>
        <taxon>Actinomycetes</taxon>
        <taxon>Kineosporiales</taxon>
        <taxon>Kineosporiaceae</taxon>
        <taxon>Pseudokineococcus</taxon>
    </lineage>
</organism>
<feature type="transmembrane region" description="Helical" evidence="7">
    <location>
        <begin position="30"/>
        <end position="49"/>
    </location>
</feature>
<dbReference type="PANTHER" id="PTHR30250">
    <property type="entry name" value="PST FAMILY PREDICTED COLANIC ACID TRANSPORTER"/>
    <property type="match status" value="1"/>
</dbReference>
<dbReference type="InterPro" id="IPR050833">
    <property type="entry name" value="Poly_Biosynth_Transport"/>
</dbReference>
<evidence type="ECO:0000256" key="1">
    <source>
        <dbReference type="ARBA" id="ARBA00004651"/>
    </source>
</evidence>
<evidence type="ECO:0000256" key="5">
    <source>
        <dbReference type="ARBA" id="ARBA00022989"/>
    </source>
</evidence>
<comment type="subcellular location">
    <subcellularLocation>
        <location evidence="1">Cell membrane</location>
        <topology evidence="1">Multi-pass membrane protein</topology>
    </subcellularLocation>
</comment>
<dbReference type="EMBL" id="RJKN01000010">
    <property type="protein sequence ID" value="ROP26755.1"/>
    <property type="molecule type" value="Genomic_DNA"/>
</dbReference>
<dbReference type="PANTHER" id="PTHR30250:SF10">
    <property type="entry name" value="LIPOPOLYSACCHARIDE BIOSYNTHESIS PROTEIN WZXC"/>
    <property type="match status" value="1"/>
</dbReference>
<evidence type="ECO:0000256" key="7">
    <source>
        <dbReference type="SAM" id="Phobius"/>
    </source>
</evidence>
<dbReference type="CDD" id="cd13127">
    <property type="entry name" value="MATE_tuaB_like"/>
    <property type="match status" value="1"/>
</dbReference>
<keyword evidence="4 7" id="KW-0812">Transmembrane</keyword>
<comment type="similarity">
    <text evidence="2">Belongs to the polysaccharide synthase family.</text>
</comment>
<feature type="transmembrane region" description="Helical" evidence="7">
    <location>
        <begin position="303"/>
        <end position="327"/>
    </location>
</feature>
<dbReference type="GO" id="GO:0005886">
    <property type="term" value="C:plasma membrane"/>
    <property type="evidence" value="ECO:0007669"/>
    <property type="project" value="UniProtKB-SubCell"/>
</dbReference>
<feature type="transmembrane region" description="Helical" evidence="7">
    <location>
        <begin position="358"/>
        <end position="379"/>
    </location>
</feature>
<keyword evidence="5 7" id="KW-1133">Transmembrane helix</keyword>
<accession>A0A3N1G935</accession>
<feature type="transmembrane region" description="Helical" evidence="7">
    <location>
        <begin position="122"/>
        <end position="144"/>
    </location>
</feature>
<evidence type="ECO:0000256" key="6">
    <source>
        <dbReference type="ARBA" id="ARBA00023136"/>
    </source>
</evidence>
<evidence type="ECO:0000256" key="3">
    <source>
        <dbReference type="ARBA" id="ARBA00022475"/>
    </source>
</evidence>
<comment type="caution">
    <text evidence="8">The sequence shown here is derived from an EMBL/GenBank/DDBJ whole genome shotgun (WGS) entry which is preliminary data.</text>
</comment>
<name>A0A3N1G935_9ACTN</name>